<proteinExistence type="predicted"/>
<accession>A0A8W8KPA4</accession>
<organism evidence="1 2">
    <name type="scientific">Magallana gigas</name>
    <name type="common">Pacific oyster</name>
    <name type="synonym">Crassostrea gigas</name>
    <dbReference type="NCBI Taxonomy" id="29159"/>
    <lineage>
        <taxon>Eukaryota</taxon>
        <taxon>Metazoa</taxon>
        <taxon>Spiralia</taxon>
        <taxon>Lophotrochozoa</taxon>
        <taxon>Mollusca</taxon>
        <taxon>Bivalvia</taxon>
        <taxon>Autobranchia</taxon>
        <taxon>Pteriomorphia</taxon>
        <taxon>Ostreida</taxon>
        <taxon>Ostreoidea</taxon>
        <taxon>Ostreidae</taxon>
        <taxon>Magallana</taxon>
    </lineage>
</organism>
<dbReference type="Proteomes" id="UP000005408">
    <property type="component" value="Unassembled WGS sequence"/>
</dbReference>
<dbReference type="AlphaFoldDB" id="A0A8W8KPA4"/>
<sequence length="187" mass="21183">MTVMRMTRGNHNPEYDLLDQPEDVEDYHHSSYILRSDAPPEEKRLFLVSDSCLASILGKYYLCEEPYETVVQFTRGTMIGTVSTCRNGHITQWESQKCQHGMSWFQPSPGCQPILCQQLCLPDFHQAELLNQYEGRTLTLGSDARCDSPGFSAKFGSYTYGLGDREKCNEVAGSTHMELKGLKRGLQ</sequence>
<dbReference type="PANTHER" id="PTHR31751:SF7">
    <property type="entry name" value="THAP-TYPE DOMAIN-CONTAINING PROTEIN"/>
    <property type="match status" value="1"/>
</dbReference>
<evidence type="ECO:0000313" key="2">
    <source>
        <dbReference type="Proteomes" id="UP000005408"/>
    </source>
</evidence>
<evidence type="ECO:0008006" key="3">
    <source>
        <dbReference type="Google" id="ProtNLM"/>
    </source>
</evidence>
<reference evidence="1" key="1">
    <citation type="submission" date="2022-08" db="UniProtKB">
        <authorList>
            <consortium name="EnsemblMetazoa"/>
        </authorList>
    </citation>
    <scope>IDENTIFICATION</scope>
    <source>
        <strain evidence="1">05x7-T-G4-1.051#20</strain>
    </source>
</reference>
<name>A0A8W8KPA4_MAGGI</name>
<keyword evidence="2" id="KW-1185">Reference proteome</keyword>
<dbReference type="EnsemblMetazoa" id="G24351.1">
    <property type="protein sequence ID" value="G24351.1:cds"/>
    <property type="gene ID" value="G24351"/>
</dbReference>
<protein>
    <recommendedName>
        <fullName evidence="3">Sushi domain-containing protein</fullName>
    </recommendedName>
</protein>
<dbReference type="PANTHER" id="PTHR31751">
    <property type="entry name" value="SI:CH211-108C17.2-RELATED-RELATED"/>
    <property type="match status" value="1"/>
</dbReference>
<evidence type="ECO:0000313" key="1">
    <source>
        <dbReference type="EnsemblMetazoa" id="G24351.1:cds"/>
    </source>
</evidence>